<accession>A0AAV9CT49</accession>
<protein>
    <recommendedName>
        <fullName evidence="2">DUF7804 domain-containing protein</fullName>
    </recommendedName>
</protein>
<gene>
    <name evidence="3" type="ORF">QJS10_CPB17g00510</name>
</gene>
<evidence type="ECO:0000313" key="3">
    <source>
        <dbReference type="EMBL" id="KAK1291589.1"/>
    </source>
</evidence>
<dbReference type="PANTHER" id="PTHR35127">
    <property type="entry name" value="OS03G0736900 PROTEIN"/>
    <property type="match status" value="1"/>
</dbReference>
<feature type="domain" description="DUF7804" evidence="2">
    <location>
        <begin position="39"/>
        <end position="126"/>
    </location>
</feature>
<proteinExistence type="predicted"/>
<feature type="region of interest" description="Disordered" evidence="1">
    <location>
        <begin position="22"/>
        <end position="42"/>
    </location>
</feature>
<dbReference type="EMBL" id="JAUJYO010000017">
    <property type="protein sequence ID" value="KAK1291589.1"/>
    <property type="molecule type" value="Genomic_DNA"/>
</dbReference>
<dbReference type="AlphaFoldDB" id="A0AAV9CT49"/>
<dbReference type="PANTHER" id="PTHR35127:SF1">
    <property type="entry name" value="GENOME ASSEMBLY, CHROMOSOME: A10"/>
    <property type="match status" value="1"/>
</dbReference>
<keyword evidence="4" id="KW-1185">Reference proteome</keyword>
<reference evidence="3" key="1">
    <citation type="journal article" date="2023" name="Nat. Commun.">
        <title>Diploid and tetraploid genomes of Acorus and the evolution of monocots.</title>
        <authorList>
            <person name="Ma L."/>
            <person name="Liu K.W."/>
            <person name="Li Z."/>
            <person name="Hsiao Y.Y."/>
            <person name="Qi Y."/>
            <person name="Fu T."/>
            <person name="Tang G.D."/>
            <person name="Zhang D."/>
            <person name="Sun W.H."/>
            <person name="Liu D.K."/>
            <person name="Li Y."/>
            <person name="Chen G.Z."/>
            <person name="Liu X.D."/>
            <person name="Liao X.Y."/>
            <person name="Jiang Y.T."/>
            <person name="Yu X."/>
            <person name="Hao Y."/>
            <person name="Huang J."/>
            <person name="Zhao X.W."/>
            <person name="Ke S."/>
            <person name="Chen Y.Y."/>
            <person name="Wu W.L."/>
            <person name="Hsu J.L."/>
            <person name="Lin Y.F."/>
            <person name="Huang M.D."/>
            <person name="Li C.Y."/>
            <person name="Huang L."/>
            <person name="Wang Z.W."/>
            <person name="Zhao X."/>
            <person name="Zhong W.Y."/>
            <person name="Peng D.H."/>
            <person name="Ahmad S."/>
            <person name="Lan S."/>
            <person name="Zhang J.S."/>
            <person name="Tsai W.C."/>
            <person name="Van de Peer Y."/>
            <person name="Liu Z.J."/>
        </authorList>
    </citation>
    <scope>NUCLEOTIDE SEQUENCE</scope>
    <source>
        <strain evidence="3">CP</strain>
    </source>
</reference>
<evidence type="ECO:0000256" key="1">
    <source>
        <dbReference type="SAM" id="MobiDB-lite"/>
    </source>
</evidence>
<sequence length="191" mass="21700">MNPQALLIQSWTTKQLYPVWADHKQQQQQKKKSEDPAASPDKLDHWLRNSISEIVRNIGEDAPLLVQVFTNDSDDETSSLSSSVVRLEWEAALPERWPSIKKRWEGMDRMPDGIILVEEIKEDEEADCDDDGSRRKWGVIVQGRGGNCVACYILNTTRVSSTMGCCTHFCLIRAKCFSGDTADIQLMKAWL</sequence>
<name>A0AAV9CT49_ACOCL</name>
<reference evidence="3" key="2">
    <citation type="submission" date="2023-06" db="EMBL/GenBank/DDBJ databases">
        <authorList>
            <person name="Ma L."/>
            <person name="Liu K.-W."/>
            <person name="Li Z."/>
            <person name="Hsiao Y.-Y."/>
            <person name="Qi Y."/>
            <person name="Fu T."/>
            <person name="Tang G."/>
            <person name="Zhang D."/>
            <person name="Sun W.-H."/>
            <person name="Liu D.-K."/>
            <person name="Li Y."/>
            <person name="Chen G.-Z."/>
            <person name="Liu X.-D."/>
            <person name="Liao X.-Y."/>
            <person name="Jiang Y.-T."/>
            <person name="Yu X."/>
            <person name="Hao Y."/>
            <person name="Huang J."/>
            <person name="Zhao X.-W."/>
            <person name="Ke S."/>
            <person name="Chen Y.-Y."/>
            <person name="Wu W.-L."/>
            <person name="Hsu J.-L."/>
            <person name="Lin Y.-F."/>
            <person name="Huang M.-D."/>
            <person name="Li C.-Y."/>
            <person name="Huang L."/>
            <person name="Wang Z.-W."/>
            <person name="Zhao X."/>
            <person name="Zhong W.-Y."/>
            <person name="Peng D.-H."/>
            <person name="Ahmad S."/>
            <person name="Lan S."/>
            <person name="Zhang J.-S."/>
            <person name="Tsai W.-C."/>
            <person name="Van De Peer Y."/>
            <person name="Liu Z.-J."/>
        </authorList>
    </citation>
    <scope>NUCLEOTIDE SEQUENCE</scope>
    <source>
        <strain evidence="3">CP</strain>
        <tissue evidence="3">Leaves</tissue>
    </source>
</reference>
<comment type="caution">
    <text evidence="3">The sequence shown here is derived from an EMBL/GenBank/DDBJ whole genome shotgun (WGS) entry which is preliminary data.</text>
</comment>
<evidence type="ECO:0000313" key="4">
    <source>
        <dbReference type="Proteomes" id="UP001180020"/>
    </source>
</evidence>
<organism evidence="3 4">
    <name type="scientific">Acorus calamus</name>
    <name type="common">Sweet flag</name>
    <dbReference type="NCBI Taxonomy" id="4465"/>
    <lineage>
        <taxon>Eukaryota</taxon>
        <taxon>Viridiplantae</taxon>
        <taxon>Streptophyta</taxon>
        <taxon>Embryophyta</taxon>
        <taxon>Tracheophyta</taxon>
        <taxon>Spermatophyta</taxon>
        <taxon>Magnoliopsida</taxon>
        <taxon>Liliopsida</taxon>
        <taxon>Acoraceae</taxon>
        <taxon>Acorus</taxon>
    </lineage>
</organism>
<dbReference type="InterPro" id="IPR056706">
    <property type="entry name" value="DUF7804"/>
</dbReference>
<dbReference type="Proteomes" id="UP001180020">
    <property type="component" value="Unassembled WGS sequence"/>
</dbReference>
<dbReference type="Pfam" id="PF25089">
    <property type="entry name" value="DUF7804"/>
    <property type="match status" value="1"/>
</dbReference>
<evidence type="ECO:0000259" key="2">
    <source>
        <dbReference type="Pfam" id="PF25089"/>
    </source>
</evidence>